<evidence type="ECO:0000256" key="1">
    <source>
        <dbReference type="ARBA" id="ARBA00022741"/>
    </source>
</evidence>
<dbReference type="Pfam" id="PF07726">
    <property type="entry name" value="AAA_3"/>
    <property type="match status" value="1"/>
</dbReference>
<keyword evidence="1" id="KW-0547">Nucleotide-binding</keyword>
<dbReference type="InterPro" id="IPR011703">
    <property type="entry name" value="ATPase_AAA-3"/>
</dbReference>
<gene>
    <name evidence="5" type="ORF">AVDCRST_MAG80-2068</name>
</gene>
<sequence>MDYYVFAETVERIVDNVERAVAGKREGISLAVTALLAGGHVLIEDVPGVGKTLLAKALARSVAGEFRRIQFTPDLLPADVTGTNVYNQGDGAFEFWAGPVFANVVLADEINRASPKTQSALLEAMEESAVTVDGVTRRLSEPFGVIGTQNPVEHEGTYPLPHAELDRFMVKMSLGYPDEEAELELLRLSADPVADIGPVVGLTEFVRMRRLVEEVYASEAVLRYVVSVTSATREHEAIHLGASPRASRMLLGASKAHAAAQGRSYCIPDDVKALAPHVLSHRILASPGASYGGLRNGSAGPDRTAGVVREILSSVPVNEAV</sequence>
<evidence type="ECO:0000256" key="2">
    <source>
        <dbReference type="ARBA" id="ARBA00022840"/>
    </source>
</evidence>
<evidence type="ECO:0000259" key="4">
    <source>
        <dbReference type="SMART" id="SM00382"/>
    </source>
</evidence>
<dbReference type="GO" id="GO:0016887">
    <property type="term" value="F:ATP hydrolysis activity"/>
    <property type="evidence" value="ECO:0007669"/>
    <property type="project" value="InterPro"/>
</dbReference>
<dbReference type="InterPro" id="IPR041628">
    <property type="entry name" value="ChlI/MoxR_AAA_lid"/>
</dbReference>
<dbReference type="CDD" id="cd00009">
    <property type="entry name" value="AAA"/>
    <property type="match status" value="1"/>
</dbReference>
<dbReference type="SUPFAM" id="SSF52540">
    <property type="entry name" value="P-loop containing nucleoside triphosphate hydrolases"/>
    <property type="match status" value="1"/>
</dbReference>
<dbReference type="Gene3D" id="1.10.8.80">
    <property type="entry name" value="Magnesium chelatase subunit I, C-Terminal domain"/>
    <property type="match status" value="1"/>
</dbReference>
<dbReference type="GO" id="GO:0005524">
    <property type="term" value="F:ATP binding"/>
    <property type="evidence" value="ECO:0007669"/>
    <property type="project" value="UniProtKB-KW"/>
</dbReference>
<dbReference type="AlphaFoldDB" id="A0A6J4QNP2"/>
<dbReference type="PANTHER" id="PTHR42759">
    <property type="entry name" value="MOXR FAMILY PROTEIN"/>
    <property type="match status" value="1"/>
</dbReference>
<comment type="similarity">
    <text evidence="3">Belongs to the MoxR family.</text>
</comment>
<protein>
    <submittedName>
        <fullName evidence="5">FIG022979: MoxR-like ATPases</fullName>
    </submittedName>
</protein>
<feature type="domain" description="AAA+ ATPase" evidence="4">
    <location>
        <begin position="37"/>
        <end position="178"/>
    </location>
</feature>
<evidence type="ECO:0000313" key="5">
    <source>
        <dbReference type="EMBL" id="CAA9449095.1"/>
    </source>
</evidence>
<name>A0A6J4QNP2_9ACTN</name>
<dbReference type="Gene3D" id="3.40.50.300">
    <property type="entry name" value="P-loop containing nucleotide triphosphate hydrolases"/>
    <property type="match status" value="1"/>
</dbReference>
<evidence type="ECO:0000256" key="3">
    <source>
        <dbReference type="ARBA" id="ARBA00061607"/>
    </source>
</evidence>
<dbReference type="FunFam" id="3.40.50.300:FF:000640">
    <property type="entry name" value="MoxR family ATPase"/>
    <property type="match status" value="1"/>
</dbReference>
<dbReference type="InterPro" id="IPR027417">
    <property type="entry name" value="P-loop_NTPase"/>
</dbReference>
<proteinExistence type="inferred from homology"/>
<dbReference type="InterPro" id="IPR050764">
    <property type="entry name" value="CbbQ/NirQ/NorQ/GpvN"/>
</dbReference>
<dbReference type="SMART" id="SM00382">
    <property type="entry name" value="AAA"/>
    <property type="match status" value="1"/>
</dbReference>
<dbReference type="PANTHER" id="PTHR42759:SF5">
    <property type="entry name" value="METHANOL DEHYDROGENASE REGULATOR"/>
    <property type="match status" value="1"/>
</dbReference>
<dbReference type="EMBL" id="CADCVC010000180">
    <property type="protein sequence ID" value="CAA9449095.1"/>
    <property type="molecule type" value="Genomic_DNA"/>
</dbReference>
<organism evidence="5">
    <name type="scientific">uncultured Rubrobacteraceae bacterium</name>
    <dbReference type="NCBI Taxonomy" id="349277"/>
    <lineage>
        <taxon>Bacteria</taxon>
        <taxon>Bacillati</taxon>
        <taxon>Actinomycetota</taxon>
        <taxon>Rubrobacteria</taxon>
        <taxon>Rubrobacterales</taxon>
        <taxon>Rubrobacteraceae</taxon>
        <taxon>environmental samples</taxon>
    </lineage>
</organism>
<dbReference type="InterPro" id="IPR003593">
    <property type="entry name" value="AAA+_ATPase"/>
</dbReference>
<keyword evidence="2" id="KW-0067">ATP-binding</keyword>
<dbReference type="PIRSF" id="PIRSF002849">
    <property type="entry name" value="AAA_ATPase_chaperone_MoxR_prd"/>
    <property type="match status" value="1"/>
</dbReference>
<reference evidence="5" key="1">
    <citation type="submission" date="2020-02" db="EMBL/GenBank/DDBJ databases">
        <authorList>
            <person name="Meier V. D."/>
        </authorList>
    </citation>
    <scope>NUCLEOTIDE SEQUENCE</scope>
    <source>
        <strain evidence="5">AVDCRST_MAG80</strain>
    </source>
</reference>
<dbReference type="Pfam" id="PF17863">
    <property type="entry name" value="AAA_lid_2"/>
    <property type="match status" value="1"/>
</dbReference>
<accession>A0A6J4QNP2</accession>